<evidence type="ECO:0000313" key="3">
    <source>
        <dbReference type="Proteomes" id="UP001234581"/>
    </source>
</evidence>
<comment type="caution">
    <text evidence="2">The sequence shown here is derived from an EMBL/GenBank/DDBJ whole genome shotgun (WGS) entry which is preliminary data.</text>
</comment>
<dbReference type="GeneID" id="83219798"/>
<protein>
    <submittedName>
        <fullName evidence="2">Uncharacterized protein</fullName>
    </submittedName>
</protein>
<dbReference type="RefSeq" id="XP_058336878.1">
    <property type="nucleotide sequence ID" value="XM_058492355.1"/>
</dbReference>
<dbReference type="EMBL" id="JARTCD010000127">
    <property type="protein sequence ID" value="KAJ8651964.1"/>
    <property type="molecule type" value="Genomic_DNA"/>
</dbReference>
<feature type="compositionally biased region" description="Polar residues" evidence="1">
    <location>
        <begin position="25"/>
        <end position="35"/>
    </location>
</feature>
<dbReference type="Proteomes" id="UP001234581">
    <property type="component" value="Unassembled WGS sequence"/>
</dbReference>
<organism evidence="2 3">
    <name type="scientific">Lichtheimia ornata</name>
    <dbReference type="NCBI Taxonomy" id="688661"/>
    <lineage>
        <taxon>Eukaryota</taxon>
        <taxon>Fungi</taxon>
        <taxon>Fungi incertae sedis</taxon>
        <taxon>Mucoromycota</taxon>
        <taxon>Mucoromycotina</taxon>
        <taxon>Mucoromycetes</taxon>
        <taxon>Mucorales</taxon>
        <taxon>Lichtheimiaceae</taxon>
        <taxon>Lichtheimia</taxon>
    </lineage>
</organism>
<accession>A0AAD7XPK8</accession>
<evidence type="ECO:0000256" key="1">
    <source>
        <dbReference type="SAM" id="MobiDB-lite"/>
    </source>
</evidence>
<dbReference type="AlphaFoldDB" id="A0AAD7XPK8"/>
<reference evidence="2 3" key="1">
    <citation type="submission" date="2023-03" db="EMBL/GenBank/DDBJ databases">
        <title>Genome sequence of Lichtheimia ornata CBS 291.66.</title>
        <authorList>
            <person name="Mohabir J.T."/>
            <person name="Shea T.P."/>
            <person name="Kurbessoian T."/>
            <person name="Berby B."/>
            <person name="Fontaine J."/>
            <person name="Livny J."/>
            <person name="Gnirke A."/>
            <person name="Stajich J.E."/>
            <person name="Cuomo C.A."/>
        </authorList>
    </citation>
    <scope>NUCLEOTIDE SEQUENCE [LARGE SCALE GENOMIC DNA]</scope>
    <source>
        <strain evidence="2">CBS 291.66</strain>
    </source>
</reference>
<sequence>MELVNLKFRACRCPPKMFKKLDQTPLPNTASNMDVTSGDDAASTSKNTQGHSYSLRPKTKPFQDQNTCMDDSQIDALLADDDHHEDSLTDC</sequence>
<gene>
    <name evidence="2" type="ORF">O0I10_012453</name>
</gene>
<feature type="compositionally biased region" description="Polar residues" evidence="1">
    <location>
        <begin position="42"/>
        <end position="52"/>
    </location>
</feature>
<keyword evidence="3" id="KW-1185">Reference proteome</keyword>
<name>A0AAD7XPK8_9FUNG</name>
<feature type="region of interest" description="Disordered" evidence="1">
    <location>
        <begin position="21"/>
        <end position="68"/>
    </location>
</feature>
<proteinExistence type="predicted"/>
<evidence type="ECO:0000313" key="2">
    <source>
        <dbReference type="EMBL" id="KAJ8651964.1"/>
    </source>
</evidence>